<name>A0A5B0S3W8_PUCGR</name>
<organism evidence="2 3">
    <name type="scientific">Puccinia graminis f. sp. tritici</name>
    <dbReference type="NCBI Taxonomy" id="56615"/>
    <lineage>
        <taxon>Eukaryota</taxon>
        <taxon>Fungi</taxon>
        <taxon>Dikarya</taxon>
        <taxon>Basidiomycota</taxon>
        <taxon>Pucciniomycotina</taxon>
        <taxon>Pucciniomycetes</taxon>
        <taxon>Pucciniales</taxon>
        <taxon>Pucciniaceae</taxon>
        <taxon>Puccinia</taxon>
    </lineage>
</organism>
<sequence length="132" mass="14388">MTTIPTAQSVRNRSTMPTVVSPPIPRPAVTTARPAPTIRSRNTLAMTPMALLELSRTTTPVITTSPRRTILLPLALSEREPTTPTTATATRTTVRSSTNVSTRAFSPRRTMTPLARTANLMHSSSSAWMFRV</sequence>
<comment type="caution">
    <text evidence="2">The sequence shown here is derived from an EMBL/GenBank/DDBJ whole genome shotgun (WGS) entry which is preliminary data.</text>
</comment>
<dbReference type="AlphaFoldDB" id="A0A5B0S3W8"/>
<evidence type="ECO:0000313" key="2">
    <source>
        <dbReference type="EMBL" id="KAA1132462.1"/>
    </source>
</evidence>
<feature type="compositionally biased region" description="Polar residues" evidence="1">
    <location>
        <begin position="1"/>
        <end position="18"/>
    </location>
</feature>
<dbReference type="Proteomes" id="UP000325313">
    <property type="component" value="Unassembled WGS sequence"/>
</dbReference>
<feature type="compositionally biased region" description="Low complexity" evidence="1">
    <location>
        <begin position="82"/>
        <end position="102"/>
    </location>
</feature>
<accession>A0A5B0S3W8</accession>
<protein>
    <submittedName>
        <fullName evidence="2">Uncharacterized protein</fullName>
    </submittedName>
</protein>
<dbReference type="EMBL" id="VDEP01000080">
    <property type="protein sequence ID" value="KAA1132462.1"/>
    <property type="molecule type" value="Genomic_DNA"/>
</dbReference>
<evidence type="ECO:0000256" key="1">
    <source>
        <dbReference type="SAM" id="MobiDB-lite"/>
    </source>
</evidence>
<proteinExistence type="predicted"/>
<feature type="region of interest" description="Disordered" evidence="1">
    <location>
        <begin position="1"/>
        <end position="32"/>
    </location>
</feature>
<reference evidence="2 3" key="1">
    <citation type="submission" date="2019-05" db="EMBL/GenBank/DDBJ databases">
        <title>Emergence of the Ug99 lineage of the wheat stem rust pathogen through somatic hybridization.</title>
        <authorList>
            <person name="Li F."/>
            <person name="Upadhyaya N.M."/>
            <person name="Sperschneider J."/>
            <person name="Matny O."/>
            <person name="Nguyen-Phuc H."/>
            <person name="Mago R."/>
            <person name="Raley C."/>
            <person name="Miller M.E."/>
            <person name="Silverstein K.A.T."/>
            <person name="Henningsen E."/>
            <person name="Hirsch C.D."/>
            <person name="Visser B."/>
            <person name="Pretorius Z.A."/>
            <person name="Steffenson B.J."/>
            <person name="Schwessinger B."/>
            <person name="Dodds P.N."/>
            <person name="Figueroa M."/>
        </authorList>
    </citation>
    <scope>NUCLEOTIDE SEQUENCE [LARGE SCALE GENOMIC DNA]</scope>
    <source>
        <strain evidence="2 3">Ug99</strain>
    </source>
</reference>
<feature type="region of interest" description="Disordered" evidence="1">
    <location>
        <begin position="79"/>
        <end position="102"/>
    </location>
</feature>
<gene>
    <name evidence="2" type="ORF">PGTUg99_011456</name>
</gene>
<evidence type="ECO:0000313" key="3">
    <source>
        <dbReference type="Proteomes" id="UP000325313"/>
    </source>
</evidence>